<dbReference type="SUPFAM" id="SSF47565">
    <property type="entry name" value="Insect pheromone/odorant-binding proteins"/>
    <property type="match status" value="1"/>
</dbReference>
<protein>
    <submittedName>
        <fullName evidence="2">Uncharacterized protein</fullName>
    </submittedName>
</protein>
<dbReference type="Proteomes" id="UP001652700">
    <property type="component" value="Unplaced"/>
</dbReference>
<evidence type="ECO:0000313" key="3">
    <source>
        <dbReference type="Proteomes" id="UP001652700"/>
    </source>
</evidence>
<evidence type="ECO:0000256" key="1">
    <source>
        <dbReference type="SAM" id="SignalP"/>
    </source>
</evidence>
<dbReference type="CDD" id="cd23992">
    <property type="entry name" value="PBP_GOBP"/>
    <property type="match status" value="1"/>
</dbReference>
<dbReference type="InterPro" id="IPR006170">
    <property type="entry name" value="PBP/GOBP"/>
</dbReference>
<dbReference type="InterPro" id="IPR036728">
    <property type="entry name" value="PBP_GOBP_sf"/>
</dbReference>
<organism evidence="2 3">
    <name type="scientific">Diabrotica virgifera virgifera</name>
    <name type="common">western corn rootworm</name>
    <dbReference type="NCBI Taxonomy" id="50390"/>
    <lineage>
        <taxon>Eukaryota</taxon>
        <taxon>Metazoa</taxon>
        <taxon>Ecdysozoa</taxon>
        <taxon>Arthropoda</taxon>
        <taxon>Hexapoda</taxon>
        <taxon>Insecta</taxon>
        <taxon>Pterygota</taxon>
        <taxon>Neoptera</taxon>
        <taxon>Endopterygota</taxon>
        <taxon>Coleoptera</taxon>
        <taxon>Polyphaga</taxon>
        <taxon>Cucujiformia</taxon>
        <taxon>Chrysomeloidea</taxon>
        <taxon>Chrysomelidae</taxon>
        <taxon>Galerucinae</taxon>
        <taxon>Diabroticina</taxon>
        <taxon>Diabroticites</taxon>
        <taxon>Diabrotica</taxon>
    </lineage>
</organism>
<accession>A0ABM5JUY6</accession>
<keyword evidence="3" id="KW-1185">Reference proteome</keyword>
<reference evidence="2" key="1">
    <citation type="submission" date="2025-05" db="UniProtKB">
        <authorList>
            <consortium name="EnsemblMetazoa"/>
        </authorList>
    </citation>
    <scope>IDENTIFICATION</scope>
</reference>
<evidence type="ECO:0000313" key="2">
    <source>
        <dbReference type="EnsemblMetazoa" id="XP_050501751.1"/>
    </source>
</evidence>
<feature type="chain" id="PRO_5046490934" evidence="1">
    <location>
        <begin position="26"/>
        <end position="130"/>
    </location>
</feature>
<proteinExistence type="predicted"/>
<feature type="signal peptide" evidence="1">
    <location>
        <begin position="1"/>
        <end position="25"/>
    </location>
</feature>
<dbReference type="GeneID" id="126881502"/>
<dbReference type="Pfam" id="PF01395">
    <property type="entry name" value="PBP_GOBP"/>
    <property type="match status" value="1"/>
</dbReference>
<dbReference type="RefSeq" id="XP_050501751.1">
    <property type="nucleotide sequence ID" value="XM_050645794.1"/>
</dbReference>
<dbReference type="Gene3D" id="1.10.238.20">
    <property type="entry name" value="Pheromone/general odorant binding protein domain"/>
    <property type="match status" value="1"/>
</dbReference>
<name>A0ABM5JUY6_DIAVI</name>
<keyword evidence="1" id="KW-0732">Signal</keyword>
<dbReference type="EnsemblMetazoa" id="XM_050645794.1">
    <property type="protein sequence ID" value="XP_050501751.1"/>
    <property type="gene ID" value="LOC126881502"/>
</dbReference>
<sequence>MHKLILAICIAVLIIQIACVNKAYADEIKECLELHGLPPDYVEKLKKEEMDDKTLCFAKCVMEKREFIDDNGKLIMENVNKDIESHQKASEESRKIAKNCMSLIDQISSCADSLKFNACLSPVWCSEDGK</sequence>